<evidence type="ECO:0000256" key="2">
    <source>
        <dbReference type="ARBA" id="ARBA00023002"/>
    </source>
</evidence>
<dbReference type="GO" id="GO:0006633">
    <property type="term" value="P:fatty acid biosynthetic process"/>
    <property type="evidence" value="ECO:0007669"/>
    <property type="project" value="TreeGrafter"/>
</dbReference>
<dbReference type="GO" id="GO:0048038">
    <property type="term" value="F:quinone binding"/>
    <property type="evidence" value="ECO:0007669"/>
    <property type="project" value="TreeGrafter"/>
</dbReference>
<dbReference type="GO" id="GO:0016616">
    <property type="term" value="F:oxidoreductase activity, acting on the CH-OH group of donors, NAD or NADP as acceptor"/>
    <property type="evidence" value="ECO:0007669"/>
    <property type="project" value="TreeGrafter"/>
</dbReference>
<dbReference type="SUPFAM" id="SSF51735">
    <property type="entry name" value="NAD(P)-binding Rossmann-fold domains"/>
    <property type="match status" value="1"/>
</dbReference>
<protein>
    <submittedName>
        <fullName evidence="3">Uncharacterized protein</fullName>
    </submittedName>
</protein>
<dbReference type="PRINTS" id="PR00081">
    <property type="entry name" value="GDHRDH"/>
</dbReference>
<dbReference type="PANTHER" id="PTHR42760:SF83">
    <property type="entry name" value="(3R)-3-HYDROXYACYL-COA DEHYDROGENASE"/>
    <property type="match status" value="1"/>
</dbReference>
<dbReference type="InterPro" id="IPR002347">
    <property type="entry name" value="SDR_fam"/>
</dbReference>
<dbReference type="Gene3D" id="3.40.50.720">
    <property type="entry name" value="NAD(P)-binding Rossmann-like Domain"/>
    <property type="match status" value="1"/>
</dbReference>
<comment type="caution">
    <text evidence="3">The sequence shown here is derived from an EMBL/GenBank/DDBJ whole genome shotgun (WGS) entry which is preliminary data.</text>
</comment>
<accession>A0A7C8M2R1</accession>
<dbReference type="EMBL" id="JAADJZ010000019">
    <property type="protein sequence ID" value="KAF2868320.1"/>
    <property type="molecule type" value="Genomic_DNA"/>
</dbReference>
<dbReference type="CDD" id="cd05233">
    <property type="entry name" value="SDR_c"/>
    <property type="match status" value="1"/>
</dbReference>
<dbReference type="Pfam" id="PF13561">
    <property type="entry name" value="adh_short_C2"/>
    <property type="match status" value="1"/>
</dbReference>
<reference evidence="3 4" key="1">
    <citation type="submission" date="2020-01" db="EMBL/GenBank/DDBJ databases">
        <authorList>
            <consortium name="DOE Joint Genome Institute"/>
            <person name="Haridas S."/>
            <person name="Albert R."/>
            <person name="Binder M."/>
            <person name="Bloem J."/>
            <person name="Labutti K."/>
            <person name="Salamov A."/>
            <person name="Andreopoulos B."/>
            <person name="Baker S.E."/>
            <person name="Barry K."/>
            <person name="Bills G."/>
            <person name="Bluhm B.H."/>
            <person name="Cannon C."/>
            <person name="Castanera R."/>
            <person name="Culley D.E."/>
            <person name="Daum C."/>
            <person name="Ezra D."/>
            <person name="Gonzalez J.B."/>
            <person name="Henrissat B."/>
            <person name="Kuo A."/>
            <person name="Liang C."/>
            <person name="Lipzen A."/>
            <person name="Lutzoni F."/>
            <person name="Magnuson J."/>
            <person name="Mondo S."/>
            <person name="Nolan M."/>
            <person name="Ohm R."/>
            <person name="Pangilinan J."/>
            <person name="Park H.-J.H."/>
            <person name="Ramirez L."/>
            <person name="Alfaro M."/>
            <person name="Sun H."/>
            <person name="Tritt A."/>
            <person name="Yoshinaga Y."/>
            <person name="Zwiers L.-H.L."/>
            <person name="Turgeon B.G."/>
            <person name="Goodwin S.B."/>
            <person name="Spatafora J.W."/>
            <person name="Crous P.W."/>
            <person name="Grigoriev I.V."/>
        </authorList>
    </citation>
    <scope>NUCLEOTIDE SEQUENCE [LARGE SCALE GENOMIC DNA]</scope>
    <source>
        <strain evidence="3 4">CBS 611.86</strain>
    </source>
</reference>
<keyword evidence="4" id="KW-1185">Reference proteome</keyword>
<evidence type="ECO:0000313" key="3">
    <source>
        <dbReference type="EMBL" id="KAF2868320.1"/>
    </source>
</evidence>
<gene>
    <name evidence="3" type="ORF">BDV95DRAFT_579602</name>
</gene>
<name>A0A7C8M2R1_9PLEO</name>
<sequence>MRPRGALVEHVTDEAWDEVFSANLKGVVNVTRAAVPFLTSTSTSSITSRSITNIVSISALRGALLQSVYCAAQFGIVGFSKSVAMELEPRGVRVNVVCLETSMDDGVARDRAAVVERGSDALGKLGTPGEAVEVVLGLMAEGSRGVEESR</sequence>
<evidence type="ECO:0000256" key="1">
    <source>
        <dbReference type="ARBA" id="ARBA00006484"/>
    </source>
</evidence>
<evidence type="ECO:0000313" key="4">
    <source>
        <dbReference type="Proteomes" id="UP000481861"/>
    </source>
</evidence>
<comment type="similarity">
    <text evidence="1">Belongs to the short-chain dehydrogenases/reductases (SDR) family.</text>
</comment>
<keyword evidence="2" id="KW-0560">Oxidoreductase</keyword>
<dbReference type="PANTHER" id="PTHR42760">
    <property type="entry name" value="SHORT-CHAIN DEHYDROGENASES/REDUCTASES FAMILY MEMBER"/>
    <property type="match status" value="1"/>
</dbReference>
<dbReference type="OrthoDB" id="1669814at2759"/>
<proteinExistence type="inferred from homology"/>
<dbReference type="InterPro" id="IPR036291">
    <property type="entry name" value="NAD(P)-bd_dom_sf"/>
</dbReference>
<dbReference type="AlphaFoldDB" id="A0A7C8M2R1"/>
<organism evidence="3 4">
    <name type="scientific">Massariosphaeria phaeospora</name>
    <dbReference type="NCBI Taxonomy" id="100035"/>
    <lineage>
        <taxon>Eukaryota</taxon>
        <taxon>Fungi</taxon>
        <taxon>Dikarya</taxon>
        <taxon>Ascomycota</taxon>
        <taxon>Pezizomycotina</taxon>
        <taxon>Dothideomycetes</taxon>
        <taxon>Pleosporomycetidae</taxon>
        <taxon>Pleosporales</taxon>
        <taxon>Pleosporales incertae sedis</taxon>
        <taxon>Massariosphaeria</taxon>
    </lineage>
</organism>
<dbReference type="Proteomes" id="UP000481861">
    <property type="component" value="Unassembled WGS sequence"/>
</dbReference>